<dbReference type="Proteomes" id="UP000239388">
    <property type="component" value="Unassembled WGS sequence"/>
</dbReference>
<dbReference type="GO" id="GO:0006313">
    <property type="term" value="P:DNA transposition"/>
    <property type="evidence" value="ECO:0007669"/>
    <property type="project" value="InterPro"/>
</dbReference>
<evidence type="ECO:0000313" key="2">
    <source>
        <dbReference type="EMBL" id="PQO28916.1"/>
    </source>
</evidence>
<reference evidence="2 3" key="1">
    <citation type="submission" date="2018-02" db="EMBL/GenBank/DDBJ databases">
        <title>Comparative genomes isolates from brazilian mangrove.</title>
        <authorList>
            <person name="Araujo J.E."/>
            <person name="Taketani R.G."/>
            <person name="Silva M.C.P."/>
            <person name="Loureco M.V."/>
            <person name="Andreote F.D."/>
        </authorList>
    </citation>
    <scope>NUCLEOTIDE SEQUENCE [LARGE SCALE GENOMIC DNA]</scope>
    <source>
        <strain evidence="2 3">NAP PRIS-MGV</strain>
    </source>
</reference>
<sequence>MARKRRIFTAAFKAKVALEAIKGLSTISELAQKHNLHPTQINLWKKQLLDGAEGVFEDGSQKSKSSSDNDEPQAAELYEQIGRLKVELEWLKKKVAQHTVSEARAWIDFDNADLSVREQCRLLGLHRSNLYYDPVPESEENLLLMRLLDEEHLRRPARGSRQMVDFLRDEGHVVNRKKVQRFMRKMGIEGLSPKRRTTLAACGHRVYPYLLRGLEIARPDQVWCSDITYVPMRRGFLYLAAVMDWHSRYVISWRLSNSLDVDFCVEALEDAFRQGKPEIFNTDQGSQFTSREFTSLLHSQDVAISMDGKGRAIDNVMIERLWRTVKYEEIYLKEYASGADCYQSLEEYLDYYDHRRRHQSLGRKTPWQVYRPDRSERVKSSI</sequence>
<dbReference type="PANTHER" id="PTHR46889:SF4">
    <property type="entry name" value="TRANSPOSASE INSO FOR INSERTION SEQUENCE ELEMENT IS911B-RELATED"/>
    <property type="match status" value="1"/>
</dbReference>
<dbReference type="Pfam" id="PF13276">
    <property type="entry name" value="HTH_21"/>
    <property type="match status" value="1"/>
</dbReference>
<dbReference type="EMBL" id="PUIB01000024">
    <property type="protein sequence ID" value="PQO28916.1"/>
    <property type="molecule type" value="Genomic_DNA"/>
</dbReference>
<dbReference type="InterPro" id="IPR012337">
    <property type="entry name" value="RNaseH-like_sf"/>
</dbReference>
<dbReference type="GO" id="GO:0004803">
    <property type="term" value="F:transposase activity"/>
    <property type="evidence" value="ECO:0007669"/>
    <property type="project" value="InterPro"/>
</dbReference>
<dbReference type="InterPro" id="IPR001584">
    <property type="entry name" value="Integrase_cat-core"/>
</dbReference>
<dbReference type="Gene3D" id="3.30.420.10">
    <property type="entry name" value="Ribonuclease H-like superfamily/Ribonuclease H"/>
    <property type="match status" value="1"/>
</dbReference>
<dbReference type="OrthoDB" id="289367at2"/>
<name>A0A2S8F9S3_9BACT</name>
<accession>A0A2S8F9S3</accession>
<gene>
    <name evidence="2" type="ORF">C5Y98_24460</name>
</gene>
<dbReference type="PROSITE" id="PS50994">
    <property type="entry name" value="INTEGRASE"/>
    <property type="match status" value="1"/>
</dbReference>
<dbReference type="PANTHER" id="PTHR46889">
    <property type="entry name" value="TRANSPOSASE INSF FOR INSERTION SEQUENCE IS3B-RELATED"/>
    <property type="match status" value="1"/>
</dbReference>
<dbReference type="GO" id="GO:0043565">
    <property type="term" value="F:sequence-specific DNA binding"/>
    <property type="evidence" value="ECO:0007669"/>
    <property type="project" value="InterPro"/>
</dbReference>
<dbReference type="InterPro" id="IPR048020">
    <property type="entry name" value="Transpos_IS3"/>
</dbReference>
<feature type="domain" description="Integrase catalytic" evidence="1">
    <location>
        <begin position="215"/>
        <end position="374"/>
    </location>
</feature>
<dbReference type="Pfam" id="PF01527">
    <property type="entry name" value="HTH_Tnp_1"/>
    <property type="match status" value="1"/>
</dbReference>
<dbReference type="SUPFAM" id="SSF48295">
    <property type="entry name" value="TrpR-like"/>
    <property type="match status" value="1"/>
</dbReference>
<evidence type="ECO:0000313" key="3">
    <source>
        <dbReference type="Proteomes" id="UP000239388"/>
    </source>
</evidence>
<dbReference type="SUPFAM" id="SSF53098">
    <property type="entry name" value="Ribonuclease H-like"/>
    <property type="match status" value="1"/>
</dbReference>
<organism evidence="2 3">
    <name type="scientific">Blastopirellula marina</name>
    <dbReference type="NCBI Taxonomy" id="124"/>
    <lineage>
        <taxon>Bacteria</taxon>
        <taxon>Pseudomonadati</taxon>
        <taxon>Planctomycetota</taxon>
        <taxon>Planctomycetia</taxon>
        <taxon>Pirellulales</taxon>
        <taxon>Pirellulaceae</taxon>
        <taxon>Blastopirellula</taxon>
    </lineage>
</organism>
<comment type="caution">
    <text evidence="2">The sequence shown here is derived from an EMBL/GenBank/DDBJ whole genome shotgun (WGS) entry which is preliminary data.</text>
</comment>
<dbReference type="InterPro" id="IPR036397">
    <property type="entry name" value="RNaseH_sf"/>
</dbReference>
<protein>
    <recommendedName>
        <fullName evidence="1">Integrase catalytic domain-containing protein</fullName>
    </recommendedName>
</protein>
<dbReference type="NCBIfam" id="NF033516">
    <property type="entry name" value="transpos_IS3"/>
    <property type="match status" value="1"/>
</dbReference>
<proteinExistence type="predicted"/>
<dbReference type="AlphaFoldDB" id="A0A2S8F9S3"/>
<dbReference type="Gene3D" id="1.10.10.10">
    <property type="entry name" value="Winged helix-like DNA-binding domain superfamily/Winged helix DNA-binding domain"/>
    <property type="match status" value="1"/>
</dbReference>
<dbReference type="InterPro" id="IPR036388">
    <property type="entry name" value="WH-like_DNA-bd_sf"/>
</dbReference>
<evidence type="ECO:0000259" key="1">
    <source>
        <dbReference type="PROSITE" id="PS50994"/>
    </source>
</evidence>
<dbReference type="GO" id="GO:0015074">
    <property type="term" value="P:DNA integration"/>
    <property type="evidence" value="ECO:0007669"/>
    <property type="project" value="InterPro"/>
</dbReference>
<dbReference type="InterPro" id="IPR050900">
    <property type="entry name" value="Transposase_IS3/IS150/IS904"/>
</dbReference>
<dbReference type="InterPro" id="IPR025948">
    <property type="entry name" value="HTH-like_dom"/>
</dbReference>
<dbReference type="Pfam" id="PF00665">
    <property type="entry name" value="rve"/>
    <property type="match status" value="1"/>
</dbReference>
<dbReference type="InterPro" id="IPR002514">
    <property type="entry name" value="Transposase_8"/>
</dbReference>
<dbReference type="InterPro" id="IPR010921">
    <property type="entry name" value="Trp_repressor/repl_initiator"/>
</dbReference>